<dbReference type="InterPro" id="IPR050951">
    <property type="entry name" value="Retrovirus_Pol_polyprotein"/>
</dbReference>
<feature type="binding site" evidence="17">
    <location>
        <position position="193"/>
    </location>
    <ligand>
        <name>Ca(2+)</name>
        <dbReference type="ChEBI" id="CHEBI:29108"/>
        <label>2</label>
    </ligand>
</feature>
<dbReference type="PROSITE" id="PS00435">
    <property type="entry name" value="PEROXIDASE_1"/>
    <property type="match status" value="1"/>
</dbReference>
<evidence type="ECO:0000256" key="15">
    <source>
        <dbReference type="PIRSR" id="PIRSR600823-1"/>
    </source>
</evidence>
<dbReference type="GO" id="GO:0020037">
    <property type="term" value="F:heme binding"/>
    <property type="evidence" value="ECO:0007669"/>
    <property type="project" value="InterPro"/>
</dbReference>
<protein>
    <recommendedName>
        <fullName evidence="25">Peroxidase</fullName>
    </recommendedName>
</protein>
<dbReference type="AlphaFoldDB" id="A0AAD8VRN1"/>
<feature type="disulfide bond" evidence="19">
    <location>
        <begin position="73"/>
        <end position="78"/>
    </location>
</feature>
<evidence type="ECO:0000259" key="22">
    <source>
        <dbReference type="PROSITE" id="PS50878"/>
    </source>
</evidence>
<dbReference type="InterPro" id="IPR001969">
    <property type="entry name" value="Aspartic_peptidase_AS"/>
</dbReference>
<keyword evidence="20" id="KW-0732">Signal</keyword>
<dbReference type="PROSITE" id="PS50878">
    <property type="entry name" value="RT_POL"/>
    <property type="match status" value="1"/>
</dbReference>
<dbReference type="InterPro" id="IPR041577">
    <property type="entry name" value="RT_RNaseH_2"/>
</dbReference>
<dbReference type="PRINTS" id="PR00458">
    <property type="entry name" value="PEROXIDASE"/>
</dbReference>
<evidence type="ECO:0000256" key="12">
    <source>
        <dbReference type="ARBA" id="ARBA00023268"/>
    </source>
</evidence>
<comment type="cofactor">
    <cofactor evidence="17">
        <name>Ca(2+)</name>
        <dbReference type="ChEBI" id="CHEBI:29108"/>
    </cofactor>
    <text evidence="17">Binds 2 calcium ions per subunit.</text>
</comment>
<dbReference type="SUPFAM" id="SSF56672">
    <property type="entry name" value="DNA/RNA polymerases"/>
    <property type="match status" value="1"/>
</dbReference>
<evidence type="ECO:0000256" key="10">
    <source>
        <dbReference type="ARBA" id="ARBA00023004"/>
    </source>
</evidence>
<dbReference type="Pfam" id="PF00141">
    <property type="entry name" value="peroxidase"/>
    <property type="match status" value="2"/>
</dbReference>
<keyword evidence="5 17" id="KW-0479">Metal-binding</keyword>
<evidence type="ECO:0000313" key="23">
    <source>
        <dbReference type="EMBL" id="KAK1616729.1"/>
    </source>
</evidence>
<evidence type="ECO:0000313" key="24">
    <source>
        <dbReference type="Proteomes" id="UP001231189"/>
    </source>
</evidence>
<feature type="chain" id="PRO_5041981946" description="Peroxidase" evidence="20">
    <location>
        <begin position="28"/>
        <end position="762"/>
    </location>
</feature>
<dbReference type="Gene3D" id="1.10.420.10">
    <property type="entry name" value="Peroxidase, domain 2"/>
    <property type="match status" value="1"/>
</dbReference>
<keyword evidence="6 17" id="KW-0106">Calcium</keyword>
<evidence type="ECO:0000256" key="3">
    <source>
        <dbReference type="ARBA" id="ARBA00022559"/>
    </source>
</evidence>
<evidence type="ECO:0000256" key="16">
    <source>
        <dbReference type="PIRSR" id="PIRSR600823-2"/>
    </source>
</evidence>
<gene>
    <name evidence="23" type="ORF">QYE76_022246</name>
</gene>
<comment type="caution">
    <text evidence="23">The sequence shown here is derived from an EMBL/GenBank/DDBJ whole genome shotgun (WGS) entry which is preliminary data.</text>
</comment>
<dbReference type="PROSITE" id="PS00141">
    <property type="entry name" value="ASP_PROTEASE"/>
    <property type="match status" value="1"/>
</dbReference>
<keyword evidence="7" id="KW-0460">Magnesium</keyword>
<feature type="domain" description="Plant heme peroxidase family profile" evidence="21">
    <location>
        <begin position="28"/>
        <end position="326"/>
    </location>
</feature>
<keyword evidence="9" id="KW-0560">Oxidoreductase</keyword>
<dbReference type="PRINTS" id="PR00461">
    <property type="entry name" value="PLPEROXIDASE"/>
</dbReference>
<evidence type="ECO:0000256" key="4">
    <source>
        <dbReference type="ARBA" id="ARBA00022617"/>
    </source>
</evidence>
<dbReference type="GO" id="GO:0042744">
    <property type="term" value="P:hydrogen peroxide catabolic process"/>
    <property type="evidence" value="ECO:0007669"/>
    <property type="project" value="UniProtKB-KW"/>
</dbReference>
<feature type="disulfide bond" evidence="19">
    <location>
        <begin position="199"/>
        <end position="234"/>
    </location>
</feature>
<dbReference type="Gene3D" id="1.10.520.10">
    <property type="match status" value="2"/>
</dbReference>
<dbReference type="GO" id="GO:0140825">
    <property type="term" value="F:lactoperoxidase activity"/>
    <property type="evidence" value="ECO:0007669"/>
    <property type="project" value="UniProtKB-EC"/>
</dbReference>
<dbReference type="CDD" id="cd01647">
    <property type="entry name" value="RT_LTR"/>
    <property type="match status" value="1"/>
</dbReference>
<evidence type="ECO:0000256" key="19">
    <source>
        <dbReference type="PIRSR" id="PIRSR600823-5"/>
    </source>
</evidence>
<feature type="domain" description="Reverse transcriptase" evidence="22">
    <location>
        <begin position="475"/>
        <end position="654"/>
    </location>
</feature>
<feature type="domain" description="Plant heme peroxidase family profile" evidence="21">
    <location>
        <begin position="325"/>
        <end position="368"/>
    </location>
</feature>
<keyword evidence="24" id="KW-1185">Reference proteome</keyword>
<comment type="similarity">
    <text evidence="2">Belongs to the peroxidase family. Ascorbate peroxidase subfamily.</text>
</comment>
<feature type="signal peptide" evidence="20">
    <location>
        <begin position="1"/>
        <end position="27"/>
    </location>
</feature>
<name>A0AAD8VRN1_LOLMU</name>
<dbReference type="FunFam" id="3.30.70.270:FF:000020">
    <property type="entry name" value="Transposon Tf2-6 polyprotein-like Protein"/>
    <property type="match status" value="1"/>
</dbReference>
<dbReference type="InterPro" id="IPR019793">
    <property type="entry name" value="Peroxidases_heam-ligand_BS"/>
</dbReference>
<dbReference type="Gene3D" id="3.30.70.270">
    <property type="match status" value="2"/>
</dbReference>
<evidence type="ECO:0000259" key="21">
    <source>
        <dbReference type="PROSITE" id="PS50873"/>
    </source>
</evidence>
<dbReference type="SUPFAM" id="SSF48113">
    <property type="entry name" value="Heme-dependent peroxidases"/>
    <property type="match status" value="2"/>
</dbReference>
<dbReference type="InterPro" id="IPR019794">
    <property type="entry name" value="Peroxidases_AS"/>
</dbReference>
<feature type="binding site" description="axial binding residue" evidence="17">
    <location>
        <position position="192"/>
    </location>
    <ligand>
        <name>heme b</name>
        <dbReference type="ChEBI" id="CHEBI:60344"/>
    </ligand>
    <ligandPart>
        <name>Fe</name>
        <dbReference type="ChEBI" id="CHEBI:18248"/>
    </ligandPart>
</feature>
<evidence type="ECO:0000256" key="5">
    <source>
        <dbReference type="ARBA" id="ARBA00022723"/>
    </source>
</evidence>
<feature type="binding site" evidence="17">
    <location>
        <position position="90"/>
    </location>
    <ligand>
        <name>Ca(2+)</name>
        <dbReference type="ChEBI" id="CHEBI:29108"/>
        <label>1</label>
    </ligand>
</feature>
<dbReference type="GO" id="GO:0004190">
    <property type="term" value="F:aspartic-type endopeptidase activity"/>
    <property type="evidence" value="ECO:0007669"/>
    <property type="project" value="InterPro"/>
</dbReference>
<evidence type="ECO:0000256" key="7">
    <source>
        <dbReference type="ARBA" id="ARBA00022842"/>
    </source>
</evidence>
<feature type="binding site" evidence="17">
    <location>
        <position position="248"/>
    </location>
    <ligand>
        <name>Ca(2+)</name>
        <dbReference type="ChEBI" id="CHEBI:29108"/>
        <label>2</label>
    </ligand>
</feature>
<feature type="binding site" evidence="16">
    <location>
        <position position="162"/>
    </location>
    <ligand>
        <name>substrate</name>
    </ligand>
</feature>
<keyword evidence="10 17" id="KW-0408">Iron</keyword>
<keyword evidence="8" id="KW-0229">DNA integration</keyword>
<dbReference type="InterPro" id="IPR000823">
    <property type="entry name" value="Peroxidase_pln"/>
</dbReference>
<evidence type="ECO:0000256" key="6">
    <source>
        <dbReference type="ARBA" id="ARBA00022837"/>
    </source>
</evidence>
<keyword evidence="12" id="KW-0511">Multifunctional enzyme</keyword>
<dbReference type="InterPro" id="IPR043128">
    <property type="entry name" value="Rev_trsase/Diguanyl_cyclase"/>
</dbReference>
<dbReference type="PROSITE" id="PS00436">
    <property type="entry name" value="PEROXIDASE_2"/>
    <property type="match status" value="1"/>
</dbReference>
<evidence type="ECO:0000256" key="20">
    <source>
        <dbReference type="SAM" id="SignalP"/>
    </source>
</evidence>
<evidence type="ECO:0008006" key="25">
    <source>
        <dbReference type="Google" id="ProtNLM"/>
    </source>
</evidence>
<evidence type="ECO:0000256" key="13">
    <source>
        <dbReference type="ARBA" id="ARBA00023283"/>
    </source>
</evidence>
<dbReference type="PROSITE" id="PS50873">
    <property type="entry name" value="PEROXIDASE_4"/>
    <property type="match status" value="2"/>
</dbReference>
<dbReference type="GO" id="GO:0015074">
    <property type="term" value="P:DNA integration"/>
    <property type="evidence" value="ECO:0007669"/>
    <property type="project" value="UniProtKB-KW"/>
</dbReference>
<dbReference type="Gene3D" id="3.10.10.10">
    <property type="entry name" value="HIV Type 1 Reverse Transcriptase, subunit A, domain 1"/>
    <property type="match status" value="1"/>
</dbReference>
<dbReference type="Pfam" id="PF17919">
    <property type="entry name" value="RT_RNaseH_2"/>
    <property type="match status" value="1"/>
</dbReference>
<dbReference type="Proteomes" id="UP001231189">
    <property type="component" value="Unassembled WGS sequence"/>
</dbReference>
<dbReference type="GO" id="GO:0006979">
    <property type="term" value="P:response to oxidative stress"/>
    <property type="evidence" value="ECO:0007669"/>
    <property type="project" value="InterPro"/>
</dbReference>
<feature type="binding site" evidence="17">
    <location>
        <position position="79"/>
    </location>
    <ligand>
        <name>Ca(2+)</name>
        <dbReference type="ChEBI" id="CHEBI:29108"/>
        <label>1</label>
    </ligand>
</feature>
<feature type="site" description="Transition state stabilizer" evidence="18">
    <location>
        <position position="67"/>
    </location>
</feature>
<keyword evidence="11 19" id="KW-1015">Disulfide bond</keyword>
<dbReference type="GO" id="GO:0006508">
    <property type="term" value="P:proteolysis"/>
    <property type="evidence" value="ECO:0007669"/>
    <property type="project" value="InterPro"/>
</dbReference>
<keyword evidence="13" id="KW-0873">Pyrrolidone carboxylic acid</keyword>
<dbReference type="InterPro" id="IPR000477">
    <property type="entry name" value="RT_dom"/>
</dbReference>
<comment type="cofactor">
    <cofactor evidence="17">
        <name>heme b</name>
        <dbReference type="ChEBI" id="CHEBI:60344"/>
    </cofactor>
    <text evidence="17">Binds 1 heme b (iron(II)-protoporphyrin IX) group per subunit.</text>
</comment>
<evidence type="ECO:0000256" key="9">
    <source>
        <dbReference type="ARBA" id="ARBA00023002"/>
    </source>
</evidence>
<accession>A0AAD8VRN1</accession>
<feature type="binding site" evidence="17">
    <location>
        <position position="77"/>
    </location>
    <ligand>
        <name>Ca(2+)</name>
        <dbReference type="ChEBI" id="CHEBI:29108"/>
        <label>1</label>
    </ligand>
</feature>
<sequence length="762" mass="82899">MALAAQTRAVLLVVAISVLGLATGGLAQLKNGFYTGKCGANDVETLVQGLVKTRVGRDAAIVAQLLRLQFHECAINGCDGGLLIDGPGSEKTATPNLSVKGYDLIATIKTELEKRCPGVVSCSDIEILATRDAAALAGVQRYAVRTGRRDRRRSSAADVKLPSEEDTAAQATSYFAGLGLTQLDMVVLLGAHTVGVTHCSKIKKSRLYSYGGKTGATDPSLHSDDVAVYKKYVCPNTASSDNNILYLDTQSSVSRIDNSYYKRLQGRHGVLSVDQNLYANGSSTKWHVDRLANTDHFSWLFPQALIKHSEINVLTGTQGEVRKGCDGGLLIDGPGSEKTATPNLSVKGYDLIATIKTELEKRCPGVVSAPTSRSSPQGTPPLWLVCRGSEDTETACSISIHALTGSTSGVSGVIQLHAFIEKHEVLILVDSGSSTSFINQQLAASYQGAQPVNVRAYRHKPELKSEIERQVAELLASGIIQRSTSHFSSPAILVKKKDGTWRLCIDYRALNSMTIVSKFPVPVIDELLDELVGAKWFSKLDLRAGYHQIRLASGEEFKTAFQTHSGHWEYKVMPFGLAGAPATFLGAMNATLQPLLRKCVVVFFDDILVYSQSLPEHIEHLSQVLQLLRRDKWKVKKTKSSFGQQRIAYLGHIIDSNGVSSDPAKISKVEQWPTPTNSKDVRSFLGLAGYYRKFVKHFGIIARPLFNLLKKNTPFVWTSETATSFQLLKQSLVEAPVLKLPDFTKTFVIDTDACDTGVGAVL</sequence>
<dbReference type="EMBL" id="JAUUTY010000006">
    <property type="protein sequence ID" value="KAK1616729.1"/>
    <property type="molecule type" value="Genomic_DNA"/>
</dbReference>
<feature type="active site" description="Proton acceptor" evidence="15">
    <location>
        <position position="71"/>
    </location>
</feature>
<evidence type="ECO:0000256" key="17">
    <source>
        <dbReference type="PIRSR" id="PIRSR600823-3"/>
    </source>
</evidence>
<evidence type="ECO:0000256" key="11">
    <source>
        <dbReference type="ARBA" id="ARBA00023157"/>
    </source>
</evidence>
<dbReference type="Pfam" id="PF00078">
    <property type="entry name" value="RVT_1"/>
    <property type="match status" value="1"/>
</dbReference>
<dbReference type="PANTHER" id="PTHR37984">
    <property type="entry name" value="PROTEIN CBG26694"/>
    <property type="match status" value="1"/>
</dbReference>
<evidence type="ECO:0000256" key="2">
    <source>
        <dbReference type="ARBA" id="ARBA00006873"/>
    </source>
</evidence>
<feature type="disulfide bond" evidence="19">
    <location>
        <begin position="38"/>
        <end position="116"/>
    </location>
</feature>
<keyword evidence="3" id="KW-0575">Peroxidase</keyword>
<feature type="binding site" evidence="17">
    <location>
        <position position="257"/>
    </location>
    <ligand>
        <name>Ca(2+)</name>
        <dbReference type="ChEBI" id="CHEBI:29108"/>
        <label>2</label>
    </ligand>
</feature>
<reference evidence="23" key="1">
    <citation type="submission" date="2023-07" db="EMBL/GenBank/DDBJ databases">
        <title>A chromosome-level genome assembly of Lolium multiflorum.</title>
        <authorList>
            <person name="Chen Y."/>
            <person name="Copetti D."/>
            <person name="Kolliker R."/>
            <person name="Studer B."/>
        </authorList>
    </citation>
    <scope>NUCLEOTIDE SEQUENCE</scope>
    <source>
        <strain evidence="23">02402/16</strain>
        <tissue evidence="23">Leaf</tissue>
    </source>
</reference>
<dbReference type="InterPro" id="IPR002016">
    <property type="entry name" value="Haem_peroxidase"/>
</dbReference>
<evidence type="ECO:0000256" key="18">
    <source>
        <dbReference type="PIRSR" id="PIRSR600823-4"/>
    </source>
</evidence>
<comment type="catalytic activity">
    <reaction evidence="1">
        <text>2 a phenolic donor + H2O2 = 2 a phenolic radical donor + 2 H2O</text>
        <dbReference type="Rhea" id="RHEA:56136"/>
        <dbReference type="ChEBI" id="CHEBI:15377"/>
        <dbReference type="ChEBI" id="CHEBI:16240"/>
        <dbReference type="ChEBI" id="CHEBI:139520"/>
        <dbReference type="ChEBI" id="CHEBI:139521"/>
        <dbReference type="EC" id="1.11.1.7"/>
    </reaction>
</comment>
<evidence type="ECO:0000256" key="8">
    <source>
        <dbReference type="ARBA" id="ARBA00022908"/>
    </source>
</evidence>
<keyword evidence="14" id="KW-0376">Hydrogen peroxide</keyword>
<evidence type="ECO:0000256" key="14">
    <source>
        <dbReference type="ARBA" id="ARBA00023324"/>
    </source>
</evidence>
<dbReference type="CDD" id="cd00693">
    <property type="entry name" value="secretory_peroxidase"/>
    <property type="match status" value="1"/>
</dbReference>
<feature type="disulfide bond" evidence="19">
    <location>
        <begin position="122"/>
        <end position="325"/>
    </location>
</feature>
<keyword evidence="4" id="KW-0349">Heme</keyword>
<organism evidence="23 24">
    <name type="scientific">Lolium multiflorum</name>
    <name type="common">Italian ryegrass</name>
    <name type="synonym">Lolium perenne subsp. multiflorum</name>
    <dbReference type="NCBI Taxonomy" id="4521"/>
    <lineage>
        <taxon>Eukaryota</taxon>
        <taxon>Viridiplantae</taxon>
        <taxon>Streptophyta</taxon>
        <taxon>Embryophyta</taxon>
        <taxon>Tracheophyta</taxon>
        <taxon>Spermatophyta</taxon>
        <taxon>Magnoliopsida</taxon>
        <taxon>Liliopsida</taxon>
        <taxon>Poales</taxon>
        <taxon>Poaceae</taxon>
        <taxon>BOP clade</taxon>
        <taxon>Pooideae</taxon>
        <taxon>Poodae</taxon>
        <taxon>Poeae</taxon>
        <taxon>Poeae Chloroplast Group 2 (Poeae type)</taxon>
        <taxon>Loliodinae</taxon>
        <taxon>Loliinae</taxon>
        <taxon>Lolium</taxon>
    </lineage>
</organism>
<dbReference type="PANTHER" id="PTHR37984:SF5">
    <property type="entry name" value="PROTEIN NYNRIN-LIKE"/>
    <property type="match status" value="1"/>
</dbReference>
<proteinExistence type="inferred from homology"/>
<dbReference type="InterPro" id="IPR010255">
    <property type="entry name" value="Haem_peroxidase_sf"/>
</dbReference>
<evidence type="ECO:0000256" key="1">
    <source>
        <dbReference type="ARBA" id="ARBA00000189"/>
    </source>
</evidence>
<dbReference type="InterPro" id="IPR033905">
    <property type="entry name" value="Secretory_peroxidase"/>
</dbReference>
<dbReference type="GO" id="GO:0046872">
    <property type="term" value="F:metal ion binding"/>
    <property type="evidence" value="ECO:0007669"/>
    <property type="project" value="UniProtKB-KW"/>
</dbReference>
<dbReference type="InterPro" id="IPR043502">
    <property type="entry name" value="DNA/RNA_pol_sf"/>
</dbReference>